<accession>A0ABD1QLN5</accession>
<keyword evidence="2" id="KW-1185">Reference proteome</keyword>
<organism evidence="1 2">
    <name type="scientific">Abeliophyllum distichum</name>
    <dbReference type="NCBI Taxonomy" id="126358"/>
    <lineage>
        <taxon>Eukaryota</taxon>
        <taxon>Viridiplantae</taxon>
        <taxon>Streptophyta</taxon>
        <taxon>Embryophyta</taxon>
        <taxon>Tracheophyta</taxon>
        <taxon>Spermatophyta</taxon>
        <taxon>Magnoliopsida</taxon>
        <taxon>eudicotyledons</taxon>
        <taxon>Gunneridae</taxon>
        <taxon>Pentapetalae</taxon>
        <taxon>asterids</taxon>
        <taxon>lamiids</taxon>
        <taxon>Lamiales</taxon>
        <taxon>Oleaceae</taxon>
        <taxon>Forsythieae</taxon>
        <taxon>Abeliophyllum</taxon>
    </lineage>
</organism>
<comment type="caution">
    <text evidence="1">The sequence shown here is derived from an EMBL/GenBank/DDBJ whole genome shotgun (WGS) entry which is preliminary data.</text>
</comment>
<evidence type="ECO:0000313" key="1">
    <source>
        <dbReference type="EMBL" id="KAL2476423.1"/>
    </source>
</evidence>
<protein>
    <submittedName>
        <fullName evidence="1">E3 ubiquitin ligase</fullName>
    </submittedName>
</protein>
<proteinExistence type="predicted"/>
<dbReference type="AlphaFoldDB" id="A0ABD1QLN5"/>
<gene>
    <name evidence="1" type="ORF">Adt_37159</name>
</gene>
<name>A0ABD1QLN5_9LAMI</name>
<evidence type="ECO:0000313" key="2">
    <source>
        <dbReference type="Proteomes" id="UP001604336"/>
    </source>
</evidence>
<reference evidence="2" key="1">
    <citation type="submission" date="2024-07" db="EMBL/GenBank/DDBJ databases">
        <title>Two chromosome-level genome assemblies of Korean endemic species Abeliophyllum distichum and Forsythia ovata (Oleaceae).</title>
        <authorList>
            <person name="Jang H."/>
        </authorList>
    </citation>
    <scope>NUCLEOTIDE SEQUENCE [LARGE SCALE GENOMIC DNA]</scope>
</reference>
<dbReference type="Proteomes" id="UP001604336">
    <property type="component" value="Unassembled WGS sequence"/>
</dbReference>
<sequence>MASSQVEFASSSPFGCALRRDHNRWNWCTATPFKNNLNDLVSSCISDENSNPRRHIDYTDLWVHQPQWQITTIGITATPDNDIIIRNNNDDISPSTPMTNHYIARIV</sequence>
<dbReference type="EMBL" id="JBFOLK010000011">
    <property type="protein sequence ID" value="KAL2476423.1"/>
    <property type="molecule type" value="Genomic_DNA"/>
</dbReference>